<name>A0A9W9KCV4_9EURO</name>
<reference evidence="1" key="1">
    <citation type="submission" date="2022-11" db="EMBL/GenBank/DDBJ databases">
        <authorList>
            <person name="Petersen C."/>
        </authorList>
    </citation>
    <scope>NUCLEOTIDE SEQUENCE</scope>
    <source>
        <strain evidence="1">IBT 34128</strain>
    </source>
</reference>
<dbReference type="EMBL" id="JAPMSZ010000005">
    <property type="protein sequence ID" value="KAJ5101760.1"/>
    <property type="molecule type" value="Genomic_DNA"/>
</dbReference>
<evidence type="ECO:0000313" key="2">
    <source>
        <dbReference type="Proteomes" id="UP001141434"/>
    </source>
</evidence>
<accession>A0A9W9KCV4</accession>
<sequence length="80" mass="8998">MKESRHTNLVITFTDRDHKIPGGGKAYGYDGATDLLRLAPNLVEDNVDNLLILILAWFMSDDDWSKGYARNENDLRCNGG</sequence>
<dbReference type="GeneID" id="81393732"/>
<dbReference type="RefSeq" id="XP_056512591.1">
    <property type="nucleotide sequence ID" value="XM_056654564.1"/>
</dbReference>
<dbReference type="Proteomes" id="UP001141434">
    <property type="component" value="Unassembled WGS sequence"/>
</dbReference>
<proteinExistence type="predicted"/>
<dbReference type="AlphaFoldDB" id="A0A9W9KCV4"/>
<organism evidence="1 2">
    <name type="scientific">Penicillium alfredii</name>
    <dbReference type="NCBI Taxonomy" id="1506179"/>
    <lineage>
        <taxon>Eukaryota</taxon>
        <taxon>Fungi</taxon>
        <taxon>Dikarya</taxon>
        <taxon>Ascomycota</taxon>
        <taxon>Pezizomycotina</taxon>
        <taxon>Eurotiomycetes</taxon>
        <taxon>Eurotiomycetidae</taxon>
        <taxon>Eurotiales</taxon>
        <taxon>Aspergillaceae</taxon>
        <taxon>Penicillium</taxon>
    </lineage>
</organism>
<comment type="caution">
    <text evidence="1">The sequence shown here is derived from an EMBL/GenBank/DDBJ whole genome shotgun (WGS) entry which is preliminary data.</text>
</comment>
<reference evidence="1" key="2">
    <citation type="journal article" date="2023" name="IMA Fungus">
        <title>Comparative genomic study of the Penicillium genus elucidates a diverse pangenome and 15 lateral gene transfer events.</title>
        <authorList>
            <person name="Petersen C."/>
            <person name="Sorensen T."/>
            <person name="Nielsen M.R."/>
            <person name="Sondergaard T.E."/>
            <person name="Sorensen J.L."/>
            <person name="Fitzpatrick D.A."/>
            <person name="Frisvad J.C."/>
            <person name="Nielsen K.L."/>
        </authorList>
    </citation>
    <scope>NUCLEOTIDE SEQUENCE</scope>
    <source>
        <strain evidence="1">IBT 34128</strain>
    </source>
</reference>
<keyword evidence="2" id="KW-1185">Reference proteome</keyword>
<protein>
    <submittedName>
        <fullName evidence="1">Uncharacterized protein</fullName>
    </submittedName>
</protein>
<evidence type="ECO:0000313" key="1">
    <source>
        <dbReference type="EMBL" id="KAJ5101760.1"/>
    </source>
</evidence>
<gene>
    <name evidence="1" type="ORF">NUU61_003982</name>
</gene>